<dbReference type="KEGG" id="ssyi:EKG83_01500"/>
<dbReference type="PANTHER" id="PTHR43384">
    <property type="entry name" value="SEPTUM SITE-DETERMINING PROTEIN MIND HOMOLOG, CHLOROPLASTIC-RELATED"/>
    <property type="match status" value="1"/>
</dbReference>
<dbReference type="InterPro" id="IPR059050">
    <property type="entry name" value="Rv3660c_N"/>
</dbReference>
<dbReference type="GO" id="GO:0005524">
    <property type="term" value="F:ATP binding"/>
    <property type="evidence" value="ECO:0007669"/>
    <property type="project" value="TreeGrafter"/>
</dbReference>
<dbReference type="PANTHER" id="PTHR43384:SF11">
    <property type="entry name" value="SEPTUM SITE DETERMINING PROTEIN"/>
    <property type="match status" value="1"/>
</dbReference>
<dbReference type="OrthoDB" id="3252838at2"/>
<dbReference type="NCBIfam" id="TIGR03815">
    <property type="entry name" value="CpaE_hom_Actino"/>
    <property type="match status" value="1"/>
</dbReference>
<accession>A0A5Q0GQY1</accession>
<dbReference type="AlphaFoldDB" id="A0A5Q0GQY1"/>
<proteinExistence type="predicted"/>
<sequence>MGRPVALVAEEALVDEVLHAAAVVGCELERVADVDALRGRWSGAPAVVLDEGAALACAAAGLPRRPGVLVVGTGPPGEATWRCALELGAEQVVRLPDGRGGLRAALADAVEGPVDGGRVLAVLGARGGAGASVLAVAVGRAVLAAGGHALLVDCDPLGGGLDLTLGAERQEGLRWPALRLTEGRVPAAALRSALPGVRRGDGSLTVLSCGRTGPGPAPEAVVAVVEAGRRAGGTVVCDVPRQLTGAACAALDRADLAVLVVPADVKACVAARGLVEQVAARGVRLRAVVRGPAPGGLSAAEVVAAVDVPLLTAMRPEPRLAAALDSGRVPGAGRGPLAKAAREVLEVLGAC</sequence>
<reference evidence="3" key="1">
    <citation type="journal article" date="2021" name="Curr. Microbiol.">
        <title>Complete genome of nocamycin-producing strain Saccharothrix syringae NRRL B-16468 reveals the biosynthetic potential for secondary metabolites.</title>
        <authorList>
            <person name="Mo X."/>
            <person name="Yang S."/>
        </authorList>
    </citation>
    <scope>NUCLEOTIDE SEQUENCE [LARGE SCALE GENOMIC DNA]</scope>
    <source>
        <strain evidence="3">ATCC 51364 / DSM 43886 / JCM 6844 / KCTC 9398 / NBRC 14523 / NRRL B-16468 / INA 2240</strain>
    </source>
</reference>
<protein>
    <recommendedName>
        <fullName evidence="1">Rv3660c-like CheY-like N-terminal domain-containing protein</fullName>
    </recommendedName>
</protein>
<dbReference type="GO" id="GO:0051782">
    <property type="term" value="P:negative regulation of cell division"/>
    <property type="evidence" value="ECO:0007669"/>
    <property type="project" value="TreeGrafter"/>
</dbReference>
<dbReference type="Pfam" id="PF26563">
    <property type="entry name" value="Rv3660c_N"/>
    <property type="match status" value="1"/>
</dbReference>
<keyword evidence="3" id="KW-1185">Reference proteome</keyword>
<dbReference type="Proteomes" id="UP000325787">
    <property type="component" value="Chromosome"/>
</dbReference>
<evidence type="ECO:0000259" key="1">
    <source>
        <dbReference type="Pfam" id="PF26563"/>
    </source>
</evidence>
<dbReference type="EMBL" id="CP034550">
    <property type="protein sequence ID" value="QFZ16311.1"/>
    <property type="molecule type" value="Genomic_DNA"/>
</dbReference>
<dbReference type="GO" id="GO:0005829">
    <property type="term" value="C:cytosol"/>
    <property type="evidence" value="ECO:0007669"/>
    <property type="project" value="TreeGrafter"/>
</dbReference>
<organism evidence="2 3">
    <name type="scientific">Saccharothrix syringae</name>
    <name type="common">Nocardiopsis syringae</name>
    <dbReference type="NCBI Taxonomy" id="103733"/>
    <lineage>
        <taxon>Bacteria</taxon>
        <taxon>Bacillati</taxon>
        <taxon>Actinomycetota</taxon>
        <taxon>Actinomycetes</taxon>
        <taxon>Pseudonocardiales</taxon>
        <taxon>Pseudonocardiaceae</taxon>
        <taxon>Saccharothrix</taxon>
    </lineage>
</organism>
<dbReference type="SUPFAM" id="SSF52540">
    <property type="entry name" value="P-loop containing nucleoside triphosphate hydrolases"/>
    <property type="match status" value="1"/>
</dbReference>
<evidence type="ECO:0000313" key="2">
    <source>
        <dbReference type="EMBL" id="QFZ16311.1"/>
    </source>
</evidence>
<dbReference type="GO" id="GO:0016887">
    <property type="term" value="F:ATP hydrolysis activity"/>
    <property type="evidence" value="ECO:0007669"/>
    <property type="project" value="TreeGrafter"/>
</dbReference>
<dbReference type="InterPro" id="IPR027417">
    <property type="entry name" value="P-loop_NTPase"/>
</dbReference>
<name>A0A5Q0GQY1_SACSY</name>
<dbReference type="Gene3D" id="3.40.50.300">
    <property type="entry name" value="P-loop containing nucleotide triphosphate hydrolases"/>
    <property type="match status" value="1"/>
</dbReference>
<dbReference type="RefSeq" id="WP_033433488.1">
    <property type="nucleotide sequence ID" value="NZ_CP034550.1"/>
</dbReference>
<dbReference type="InterPro" id="IPR022521">
    <property type="entry name" value="Rv3660c"/>
</dbReference>
<dbReference type="InterPro" id="IPR050625">
    <property type="entry name" value="ParA/MinD_ATPase"/>
</dbReference>
<evidence type="ECO:0000313" key="3">
    <source>
        <dbReference type="Proteomes" id="UP000325787"/>
    </source>
</evidence>
<dbReference type="GO" id="GO:0009898">
    <property type="term" value="C:cytoplasmic side of plasma membrane"/>
    <property type="evidence" value="ECO:0007669"/>
    <property type="project" value="TreeGrafter"/>
</dbReference>
<gene>
    <name evidence="2" type="ORF">EKG83_01500</name>
</gene>
<feature type="domain" description="Rv3660c-like CheY-like N-terminal" evidence="1">
    <location>
        <begin position="8"/>
        <end position="114"/>
    </location>
</feature>